<dbReference type="EMBL" id="HG994593">
    <property type="protein sequence ID" value="CAF2852157.1"/>
    <property type="molecule type" value="Genomic_DNA"/>
</dbReference>
<protein>
    <submittedName>
        <fullName evidence="1">(salmon louse) hypothetical protein</fullName>
    </submittedName>
</protein>
<reference evidence="1" key="1">
    <citation type="submission" date="2021-02" db="EMBL/GenBank/DDBJ databases">
        <authorList>
            <person name="Bekaert M."/>
        </authorList>
    </citation>
    <scope>NUCLEOTIDE SEQUENCE</scope>
    <source>
        <strain evidence="1">IoA-00</strain>
    </source>
</reference>
<dbReference type="AlphaFoldDB" id="A0A7R8CPV9"/>
<name>A0A7R8CPV9_LEPSM</name>
<keyword evidence="2" id="KW-1185">Reference proteome</keyword>
<accession>A0A7R8CPV9</accession>
<evidence type="ECO:0000313" key="2">
    <source>
        <dbReference type="Proteomes" id="UP000675881"/>
    </source>
</evidence>
<gene>
    <name evidence="1" type="ORF">LSAA_4656</name>
</gene>
<dbReference type="Proteomes" id="UP000675881">
    <property type="component" value="Chromosome 14"/>
</dbReference>
<organism evidence="1 2">
    <name type="scientific">Lepeophtheirus salmonis</name>
    <name type="common">Salmon louse</name>
    <name type="synonym">Caligus salmonis</name>
    <dbReference type="NCBI Taxonomy" id="72036"/>
    <lineage>
        <taxon>Eukaryota</taxon>
        <taxon>Metazoa</taxon>
        <taxon>Ecdysozoa</taxon>
        <taxon>Arthropoda</taxon>
        <taxon>Crustacea</taxon>
        <taxon>Multicrustacea</taxon>
        <taxon>Hexanauplia</taxon>
        <taxon>Copepoda</taxon>
        <taxon>Siphonostomatoida</taxon>
        <taxon>Caligidae</taxon>
        <taxon>Lepeophtheirus</taxon>
    </lineage>
</organism>
<evidence type="ECO:0000313" key="1">
    <source>
        <dbReference type="EMBL" id="CAF2852157.1"/>
    </source>
</evidence>
<proteinExistence type="predicted"/>
<sequence>MGLFECSPAHFYYSSYYRTIQLRANDVPRKVPQFKCIPISEDARNELKWWANLDASLCKAKIYPAFDPDFQIYTDASRSGWGISFSGGQQFQGKWSITECLYHINSLEMLQCMHGIKCYTNGSTLNLNSVSRKLSSGFPISTGSNNLGLQAVSKDLQTSHKHVVPPSMQLLRVCNVPSIGFLKVTTFLQFLFYRKSSRYCGLRRQAVQLSS</sequence>